<organism evidence="4 5">
    <name type="scientific">Coprinopsis marcescibilis</name>
    <name type="common">Agaric fungus</name>
    <name type="synonym">Psathyrella marcescibilis</name>
    <dbReference type="NCBI Taxonomy" id="230819"/>
    <lineage>
        <taxon>Eukaryota</taxon>
        <taxon>Fungi</taxon>
        <taxon>Dikarya</taxon>
        <taxon>Basidiomycota</taxon>
        <taxon>Agaricomycotina</taxon>
        <taxon>Agaricomycetes</taxon>
        <taxon>Agaricomycetidae</taxon>
        <taxon>Agaricales</taxon>
        <taxon>Agaricineae</taxon>
        <taxon>Psathyrellaceae</taxon>
        <taxon>Coprinopsis</taxon>
    </lineage>
</organism>
<sequence>MAENSLKRKPDNNNHERAQKKKRLEGGSRRFIDGPGVWITCVKGKERQTVGEIYDLFDSVASEIWPVEGEDEDGAAGSDGEELSLEAQIAKEVSEIKKPRSEQRFANCLTDTQCVVFMSCKPPVDPVELVMKYIQNIQETGVTRTRHTQRLVPVSDTCTATIPDIKALCLKLFEKFFSKEKDTKFKYKIELRIRNHTTLTRPIVIQHIASWVPEGHTVSLDNPDIFILVEIFKSICGVSIVRDYYKLSKFNVLEVANATRKQQSESVAE</sequence>
<dbReference type="InterPro" id="IPR040183">
    <property type="entry name" value="THUMPD1-like"/>
</dbReference>
<evidence type="ECO:0000313" key="5">
    <source>
        <dbReference type="Proteomes" id="UP000307440"/>
    </source>
</evidence>
<feature type="compositionally biased region" description="Basic and acidic residues" evidence="2">
    <location>
        <begin position="1"/>
        <end position="17"/>
    </location>
</feature>
<dbReference type="EMBL" id="ML210406">
    <property type="protein sequence ID" value="TFK18379.1"/>
    <property type="molecule type" value="Genomic_DNA"/>
</dbReference>
<dbReference type="SUPFAM" id="SSF143437">
    <property type="entry name" value="THUMP domain-like"/>
    <property type="match status" value="1"/>
</dbReference>
<dbReference type="PANTHER" id="PTHR13452:SF10">
    <property type="entry name" value="THUMP DOMAIN-CONTAINING PROTEIN 1"/>
    <property type="match status" value="1"/>
</dbReference>
<evidence type="ECO:0000259" key="3">
    <source>
        <dbReference type="PROSITE" id="PS51165"/>
    </source>
</evidence>
<dbReference type="InterPro" id="IPR004114">
    <property type="entry name" value="THUMP_dom"/>
</dbReference>
<dbReference type="SMART" id="SM00981">
    <property type="entry name" value="THUMP"/>
    <property type="match status" value="1"/>
</dbReference>
<keyword evidence="5" id="KW-1185">Reference proteome</keyword>
<dbReference type="Gene3D" id="3.30.2300.10">
    <property type="entry name" value="THUMP superfamily"/>
    <property type="match status" value="1"/>
</dbReference>
<dbReference type="FunFam" id="3.30.2300.10:FF:000001">
    <property type="entry name" value="THUMP domain-containing protein 1"/>
    <property type="match status" value="1"/>
</dbReference>
<accession>A0A5C3KE48</accession>
<feature type="region of interest" description="Disordered" evidence="2">
    <location>
        <begin position="1"/>
        <end position="29"/>
    </location>
</feature>
<dbReference type="PANTHER" id="PTHR13452">
    <property type="entry name" value="THUMP DOMAIN CONTAINING PROTEIN 1-RELATED"/>
    <property type="match status" value="1"/>
</dbReference>
<dbReference type="AlphaFoldDB" id="A0A5C3KE48"/>
<dbReference type="OrthoDB" id="367221at2759"/>
<evidence type="ECO:0000256" key="2">
    <source>
        <dbReference type="SAM" id="MobiDB-lite"/>
    </source>
</evidence>
<protein>
    <recommendedName>
        <fullName evidence="3">THUMP domain-containing protein</fullName>
    </recommendedName>
</protein>
<evidence type="ECO:0000256" key="1">
    <source>
        <dbReference type="PROSITE-ProRule" id="PRU00529"/>
    </source>
</evidence>
<dbReference type="Proteomes" id="UP000307440">
    <property type="component" value="Unassembled WGS sequence"/>
</dbReference>
<dbReference type="GO" id="GO:0006400">
    <property type="term" value="P:tRNA modification"/>
    <property type="evidence" value="ECO:0007669"/>
    <property type="project" value="InterPro"/>
</dbReference>
<name>A0A5C3KE48_COPMA</name>
<dbReference type="CDD" id="cd11717">
    <property type="entry name" value="THUMP_THUMPD1_like"/>
    <property type="match status" value="1"/>
</dbReference>
<dbReference type="Pfam" id="PF02926">
    <property type="entry name" value="THUMP"/>
    <property type="match status" value="1"/>
</dbReference>
<proteinExistence type="predicted"/>
<keyword evidence="1" id="KW-0694">RNA-binding</keyword>
<dbReference type="PROSITE" id="PS51165">
    <property type="entry name" value="THUMP"/>
    <property type="match status" value="1"/>
</dbReference>
<gene>
    <name evidence="4" type="ORF">FA15DRAFT_675319</name>
</gene>
<feature type="domain" description="THUMP" evidence="3">
    <location>
        <begin position="136"/>
        <end position="242"/>
    </location>
</feature>
<dbReference type="GO" id="GO:0003723">
    <property type="term" value="F:RNA binding"/>
    <property type="evidence" value="ECO:0007669"/>
    <property type="project" value="UniProtKB-UniRule"/>
</dbReference>
<evidence type="ECO:0000313" key="4">
    <source>
        <dbReference type="EMBL" id="TFK18379.1"/>
    </source>
</evidence>
<reference evidence="4 5" key="1">
    <citation type="journal article" date="2019" name="Nat. Ecol. Evol.">
        <title>Megaphylogeny resolves global patterns of mushroom evolution.</title>
        <authorList>
            <person name="Varga T."/>
            <person name="Krizsan K."/>
            <person name="Foldi C."/>
            <person name="Dima B."/>
            <person name="Sanchez-Garcia M."/>
            <person name="Sanchez-Ramirez S."/>
            <person name="Szollosi G.J."/>
            <person name="Szarkandi J.G."/>
            <person name="Papp V."/>
            <person name="Albert L."/>
            <person name="Andreopoulos W."/>
            <person name="Angelini C."/>
            <person name="Antonin V."/>
            <person name="Barry K.W."/>
            <person name="Bougher N.L."/>
            <person name="Buchanan P."/>
            <person name="Buyck B."/>
            <person name="Bense V."/>
            <person name="Catcheside P."/>
            <person name="Chovatia M."/>
            <person name="Cooper J."/>
            <person name="Damon W."/>
            <person name="Desjardin D."/>
            <person name="Finy P."/>
            <person name="Geml J."/>
            <person name="Haridas S."/>
            <person name="Hughes K."/>
            <person name="Justo A."/>
            <person name="Karasinski D."/>
            <person name="Kautmanova I."/>
            <person name="Kiss B."/>
            <person name="Kocsube S."/>
            <person name="Kotiranta H."/>
            <person name="LaButti K.M."/>
            <person name="Lechner B.E."/>
            <person name="Liimatainen K."/>
            <person name="Lipzen A."/>
            <person name="Lukacs Z."/>
            <person name="Mihaltcheva S."/>
            <person name="Morgado L.N."/>
            <person name="Niskanen T."/>
            <person name="Noordeloos M.E."/>
            <person name="Ohm R.A."/>
            <person name="Ortiz-Santana B."/>
            <person name="Ovrebo C."/>
            <person name="Racz N."/>
            <person name="Riley R."/>
            <person name="Savchenko A."/>
            <person name="Shiryaev A."/>
            <person name="Soop K."/>
            <person name="Spirin V."/>
            <person name="Szebenyi C."/>
            <person name="Tomsovsky M."/>
            <person name="Tulloss R.E."/>
            <person name="Uehling J."/>
            <person name="Grigoriev I.V."/>
            <person name="Vagvolgyi C."/>
            <person name="Papp T."/>
            <person name="Martin F.M."/>
            <person name="Miettinen O."/>
            <person name="Hibbett D.S."/>
            <person name="Nagy L.G."/>
        </authorList>
    </citation>
    <scope>NUCLEOTIDE SEQUENCE [LARGE SCALE GENOMIC DNA]</scope>
    <source>
        <strain evidence="4 5">CBS 121175</strain>
    </source>
</reference>
<dbReference type="STRING" id="230819.A0A5C3KE48"/>